<dbReference type="SUPFAM" id="SSF52374">
    <property type="entry name" value="Nucleotidylyl transferase"/>
    <property type="match status" value="1"/>
</dbReference>
<comment type="catalytic activity">
    <reaction evidence="8 9">
        <text>tRNA(Tyr) + L-tyrosine + ATP = L-tyrosyl-tRNA(Tyr) + AMP + diphosphate + H(+)</text>
        <dbReference type="Rhea" id="RHEA:10220"/>
        <dbReference type="Rhea" id="RHEA-COMP:9706"/>
        <dbReference type="Rhea" id="RHEA-COMP:9707"/>
        <dbReference type="ChEBI" id="CHEBI:15378"/>
        <dbReference type="ChEBI" id="CHEBI:30616"/>
        <dbReference type="ChEBI" id="CHEBI:33019"/>
        <dbReference type="ChEBI" id="CHEBI:58315"/>
        <dbReference type="ChEBI" id="CHEBI:78442"/>
        <dbReference type="ChEBI" id="CHEBI:78536"/>
        <dbReference type="ChEBI" id="CHEBI:456215"/>
        <dbReference type="EC" id="6.1.1.1"/>
    </reaction>
</comment>
<dbReference type="Gene3D" id="1.10.240.10">
    <property type="entry name" value="Tyrosyl-Transfer RNA Synthetase"/>
    <property type="match status" value="1"/>
</dbReference>
<dbReference type="GO" id="GO:0003723">
    <property type="term" value="F:RNA binding"/>
    <property type="evidence" value="ECO:0007669"/>
    <property type="project" value="InterPro"/>
</dbReference>
<dbReference type="GO" id="GO:0005739">
    <property type="term" value="C:mitochondrion"/>
    <property type="evidence" value="ECO:0007669"/>
    <property type="project" value="TreeGrafter"/>
</dbReference>
<keyword evidence="2 9" id="KW-0436">Ligase</keyword>
<evidence type="ECO:0000256" key="7">
    <source>
        <dbReference type="ARBA" id="ARBA00033323"/>
    </source>
</evidence>
<dbReference type="Proteomes" id="UP000789390">
    <property type="component" value="Unassembled WGS sequence"/>
</dbReference>
<evidence type="ECO:0000256" key="8">
    <source>
        <dbReference type="ARBA" id="ARBA00048248"/>
    </source>
</evidence>
<dbReference type="InterPro" id="IPR024107">
    <property type="entry name" value="Tyr-tRNA-ligase_bac_1"/>
</dbReference>
<protein>
    <recommendedName>
        <fullName evidence="1 9">Tyrosine--tRNA ligase</fullName>
        <ecNumber evidence="1 9">6.1.1.1</ecNumber>
    </recommendedName>
    <alternativeName>
        <fullName evidence="7 9">Tyrosyl-tRNA synthetase</fullName>
    </alternativeName>
</protein>
<dbReference type="CDD" id="cd00805">
    <property type="entry name" value="TyrRS_core"/>
    <property type="match status" value="1"/>
</dbReference>
<proteinExistence type="inferred from homology"/>
<reference evidence="10" key="1">
    <citation type="submission" date="2021-11" db="EMBL/GenBank/DDBJ databases">
        <authorList>
            <person name="Schell T."/>
        </authorList>
    </citation>
    <scope>NUCLEOTIDE SEQUENCE</scope>
    <source>
        <strain evidence="10">M5</strain>
    </source>
</reference>
<dbReference type="EC" id="6.1.1.1" evidence="1 9"/>
<evidence type="ECO:0000256" key="9">
    <source>
        <dbReference type="RuleBase" id="RU361234"/>
    </source>
</evidence>
<dbReference type="PANTHER" id="PTHR11766:SF0">
    <property type="entry name" value="TYROSINE--TRNA LIGASE, MITOCHONDRIAL"/>
    <property type="match status" value="1"/>
</dbReference>
<evidence type="ECO:0000313" key="10">
    <source>
        <dbReference type="EMBL" id="CAH0111919.1"/>
    </source>
</evidence>
<comment type="caution">
    <text evidence="10">The sequence shown here is derived from an EMBL/GenBank/DDBJ whole genome shotgun (WGS) entry which is preliminary data.</text>
</comment>
<dbReference type="FunFam" id="3.40.50.620:FF:000107">
    <property type="entry name" value="Tyrosine--tRNA ligase"/>
    <property type="match status" value="1"/>
</dbReference>
<dbReference type="InterPro" id="IPR024088">
    <property type="entry name" value="Tyr-tRNA-ligase_bac-type"/>
</dbReference>
<dbReference type="PANTHER" id="PTHR11766">
    <property type="entry name" value="TYROSYL-TRNA SYNTHETASE"/>
    <property type="match status" value="1"/>
</dbReference>
<dbReference type="AlphaFoldDB" id="A0A8J2RXC6"/>
<evidence type="ECO:0000256" key="5">
    <source>
        <dbReference type="ARBA" id="ARBA00022917"/>
    </source>
</evidence>
<evidence type="ECO:0000256" key="4">
    <source>
        <dbReference type="ARBA" id="ARBA00022840"/>
    </source>
</evidence>
<keyword evidence="4 9" id="KW-0067">ATP-binding</keyword>
<keyword evidence="11" id="KW-1185">Reference proteome</keyword>
<dbReference type="InterPro" id="IPR002305">
    <property type="entry name" value="aa-tRNA-synth_Ic"/>
</dbReference>
<dbReference type="Pfam" id="PF00579">
    <property type="entry name" value="tRNA-synt_1b"/>
    <property type="match status" value="1"/>
</dbReference>
<dbReference type="PROSITE" id="PS00178">
    <property type="entry name" value="AA_TRNA_LIGASE_I"/>
    <property type="match status" value="1"/>
</dbReference>
<gene>
    <name evidence="10" type="ORF">DGAL_LOCUS15576</name>
</gene>
<evidence type="ECO:0000256" key="2">
    <source>
        <dbReference type="ARBA" id="ARBA00022598"/>
    </source>
</evidence>
<dbReference type="GO" id="GO:0004831">
    <property type="term" value="F:tyrosine-tRNA ligase activity"/>
    <property type="evidence" value="ECO:0007669"/>
    <property type="project" value="UniProtKB-EC"/>
</dbReference>
<dbReference type="InterPro" id="IPR014729">
    <property type="entry name" value="Rossmann-like_a/b/a_fold"/>
</dbReference>
<dbReference type="Gene3D" id="3.40.50.620">
    <property type="entry name" value="HUPs"/>
    <property type="match status" value="1"/>
</dbReference>
<evidence type="ECO:0000256" key="6">
    <source>
        <dbReference type="ARBA" id="ARBA00023146"/>
    </source>
</evidence>
<accession>A0A8J2RXC6</accession>
<dbReference type="HAMAP" id="MF_02006">
    <property type="entry name" value="Tyr_tRNA_synth_type1"/>
    <property type="match status" value="1"/>
</dbReference>
<organism evidence="10 11">
    <name type="scientific">Daphnia galeata</name>
    <dbReference type="NCBI Taxonomy" id="27404"/>
    <lineage>
        <taxon>Eukaryota</taxon>
        <taxon>Metazoa</taxon>
        <taxon>Ecdysozoa</taxon>
        <taxon>Arthropoda</taxon>
        <taxon>Crustacea</taxon>
        <taxon>Branchiopoda</taxon>
        <taxon>Diplostraca</taxon>
        <taxon>Cladocera</taxon>
        <taxon>Anomopoda</taxon>
        <taxon>Daphniidae</taxon>
        <taxon>Daphnia</taxon>
    </lineage>
</organism>
<dbReference type="InterPro" id="IPR001412">
    <property type="entry name" value="aa-tRNA-synth_I_CS"/>
</dbReference>
<evidence type="ECO:0000313" key="11">
    <source>
        <dbReference type="Proteomes" id="UP000789390"/>
    </source>
</evidence>
<dbReference type="InterPro" id="IPR002307">
    <property type="entry name" value="Tyr-tRNA-ligase"/>
</dbReference>
<keyword evidence="5 9" id="KW-0648">Protein biosynthesis</keyword>
<keyword evidence="6 9" id="KW-0030">Aminoacyl-tRNA synthetase</keyword>
<name>A0A8J2RXC6_9CRUS</name>
<sequence length="477" mass="53685">MIVCVINRIFSVRTCNILIQRYCASNILKLNERGLLQDIFPPPSPHFQKLLSQPQCFYAGFDPTADSLHIGNLLVMMTMLHCQRAGHQTIALIGGATALIGDPSGKSVERIALPEEKVKGNIEVIAENITRIFQNHEKYIWEKNRGPLKPVKLVNNADWYNNVSITKFLSTAGRHFRVGAMLSRNSVQTRINSESGISFTEFSYQVLQGYDWLHLLQTYKCRFQIGGSDQMGNIVSGHELISRMGLEEVFGLTIPLITNEEGSKLGKTAGNAVWITPSKTSPFELYQFFMRVKDSEVEQLLKLFTFCSTDEIATIMDKQRNKPESRVAHRKLAQQVTLLVHGENGLKSAERITEALYSKSADSLARLQPSELRETFRGAAMIDILLQPATSVLDMVMKANCFANENDARRIILAGGLYINQVKCTDYTEILSLGRHILPNGVSLIRVGKSRERHKLSMKETLLHYQLDVVAEERTNI</sequence>
<dbReference type="InterPro" id="IPR036986">
    <property type="entry name" value="S4_RNA-bd_sf"/>
</dbReference>
<dbReference type="OrthoDB" id="337870at2759"/>
<dbReference type="GO" id="GO:0005524">
    <property type="term" value="F:ATP binding"/>
    <property type="evidence" value="ECO:0007669"/>
    <property type="project" value="UniProtKB-KW"/>
</dbReference>
<keyword evidence="3 9" id="KW-0547">Nucleotide-binding</keyword>
<dbReference type="Gene3D" id="3.10.290.10">
    <property type="entry name" value="RNA-binding S4 domain"/>
    <property type="match status" value="1"/>
</dbReference>
<dbReference type="GO" id="GO:0005829">
    <property type="term" value="C:cytosol"/>
    <property type="evidence" value="ECO:0007669"/>
    <property type="project" value="TreeGrafter"/>
</dbReference>
<evidence type="ECO:0000256" key="1">
    <source>
        <dbReference type="ARBA" id="ARBA00013160"/>
    </source>
</evidence>
<dbReference type="PRINTS" id="PR01040">
    <property type="entry name" value="TRNASYNTHTYR"/>
</dbReference>
<evidence type="ECO:0000256" key="3">
    <source>
        <dbReference type="ARBA" id="ARBA00022741"/>
    </source>
</evidence>
<dbReference type="GO" id="GO:0006437">
    <property type="term" value="P:tyrosyl-tRNA aminoacylation"/>
    <property type="evidence" value="ECO:0007669"/>
    <property type="project" value="InterPro"/>
</dbReference>
<dbReference type="FunFam" id="1.10.240.10:FF:000001">
    <property type="entry name" value="Tyrosine--tRNA ligase"/>
    <property type="match status" value="1"/>
</dbReference>
<dbReference type="SUPFAM" id="SSF55174">
    <property type="entry name" value="Alpha-L RNA-binding motif"/>
    <property type="match status" value="1"/>
</dbReference>
<dbReference type="EMBL" id="CAKKLH010000319">
    <property type="protein sequence ID" value="CAH0111919.1"/>
    <property type="molecule type" value="Genomic_DNA"/>
</dbReference>
<dbReference type="NCBIfam" id="TIGR00234">
    <property type="entry name" value="tyrS"/>
    <property type="match status" value="1"/>
</dbReference>
<comment type="similarity">
    <text evidence="9">Belongs to the class-I aminoacyl-tRNA synthetase family.</text>
</comment>